<organism evidence="2 3">
    <name type="scientific">Periconia macrospinosa</name>
    <dbReference type="NCBI Taxonomy" id="97972"/>
    <lineage>
        <taxon>Eukaryota</taxon>
        <taxon>Fungi</taxon>
        <taxon>Dikarya</taxon>
        <taxon>Ascomycota</taxon>
        <taxon>Pezizomycotina</taxon>
        <taxon>Dothideomycetes</taxon>
        <taxon>Pleosporomycetidae</taxon>
        <taxon>Pleosporales</taxon>
        <taxon>Massarineae</taxon>
        <taxon>Periconiaceae</taxon>
        <taxon>Periconia</taxon>
    </lineage>
</organism>
<dbReference type="AlphaFoldDB" id="A0A2V1DJU5"/>
<reference evidence="2 3" key="1">
    <citation type="journal article" date="2018" name="Sci. Rep.">
        <title>Comparative genomics provides insights into the lifestyle and reveals functional heterogeneity of dark septate endophytic fungi.</title>
        <authorList>
            <person name="Knapp D.G."/>
            <person name="Nemeth J.B."/>
            <person name="Barry K."/>
            <person name="Hainaut M."/>
            <person name="Henrissat B."/>
            <person name="Johnson J."/>
            <person name="Kuo A."/>
            <person name="Lim J.H.P."/>
            <person name="Lipzen A."/>
            <person name="Nolan M."/>
            <person name="Ohm R.A."/>
            <person name="Tamas L."/>
            <person name="Grigoriev I.V."/>
            <person name="Spatafora J.W."/>
            <person name="Nagy L.G."/>
            <person name="Kovacs G.M."/>
        </authorList>
    </citation>
    <scope>NUCLEOTIDE SEQUENCE [LARGE SCALE GENOMIC DNA]</scope>
    <source>
        <strain evidence="2 3">DSE2036</strain>
    </source>
</reference>
<protein>
    <submittedName>
        <fullName evidence="2">Uncharacterized protein</fullName>
    </submittedName>
</protein>
<keyword evidence="1" id="KW-0472">Membrane</keyword>
<dbReference type="Proteomes" id="UP000244855">
    <property type="component" value="Unassembled WGS sequence"/>
</dbReference>
<name>A0A2V1DJU5_9PLEO</name>
<gene>
    <name evidence="2" type="ORF">DM02DRAFT_616196</name>
</gene>
<evidence type="ECO:0000256" key="1">
    <source>
        <dbReference type="SAM" id="Phobius"/>
    </source>
</evidence>
<dbReference type="OrthoDB" id="3799653at2759"/>
<accession>A0A2V1DJU5</accession>
<keyword evidence="1" id="KW-0812">Transmembrane</keyword>
<dbReference type="EMBL" id="KZ805426">
    <property type="protein sequence ID" value="PVH97893.1"/>
    <property type="molecule type" value="Genomic_DNA"/>
</dbReference>
<keyword evidence="3" id="KW-1185">Reference proteome</keyword>
<feature type="transmembrane region" description="Helical" evidence="1">
    <location>
        <begin position="32"/>
        <end position="52"/>
    </location>
</feature>
<proteinExistence type="predicted"/>
<sequence>MPRAASSDSKHDIALSDKVAYAYASGGKTRSALAFIVPTIMLSSIIPAALAWGRGDTVAGSTGDSSFWQAVSNSTLQLLSLILLIWPAIKDPRLSQVTWIWIWVLAVFSATCTIAYVPVYLVAPAIWSFSISFTGMLAQSVVQLQFVIAT</sequence>
<evidence type="ECO:0000313" key="2">
    <source>
        <dbReference type="EMBL" id="PVH97893.1"/>
    </source>
</evidence>
<evidence type="ECO:0000313" key="3">
    <source>
        <dbReference type="Proteomes" id="UP000244855"/>
    </source>
</evidence>
<feature type="transmembrane region" description="Helical" evidence="1">
    <location>
        <begin position="98"/>
        <end position="119"/>
    </location>
</feature>
<feature type="transmembrane region" description="Helical" evidence="1">
    <location>
        <begin position="125"/>
        <end position="148"/>
    </location>
</feature>
<keyword evidence="1" id="KW-1133">Transmembrane helix</keyword>
<feature type="transmembrane region" description="Helical" evidence="1">
    <location>
        <begin position="67"/>
        <end position="86"/>
    </location>
</feature>